<evidence type="ECO:0000313" key="3">
    <source>
        <dbReference type="EMBL" id="ELR22762.1"/>
    </source>
</evidence>
<evidence type="ECO:0000313" key="4">
    <source>
        <dbReference type="Proteomes" id="UP000011083"/>
    </source>
</evidence>
<dbReference type="Proteomes" id="UP000011083">
    <property type="component" value="Unassembled WGS sequence"/>
</dbReference>
<dbReference type="OMA" id="EINELEH"/>
<dbReference type="CDD" id="cd20540">
    <property type="entry name" value="CYCLIN_CCNY_like"/>
    <property type="match status" value="1"/>
</dbReference>
<dbReference type="Pfam" id="PF00134">
    <property type="entry name" value="Cyclin_N"/>
    <property type="match status" value="1"/>
</dbReference>
<evidence type="ECO:0000256" key="1">
    <source>
        <dbReference type="SAM" id="MobiDB-lite"/>
    </source>
</evidence>
<dbReference type="VEuPathDB" id="AmoebaDB:ACA1_149300"/>
<dbReference type="OrthoDB" id="10250320at2759"/>
<gene>
    <name evidence="3" type="ORF">ACA1_149300</name>
</gene>
<feature type="region of interest" description="Disordered" evidence="1">
    <location>
        <begin position="1"/>
        <end position="46"/>
    </location>
</feature>
<dbReference type="InterPro" id="IPR006671">
    <property type="entry name" value="Cyclin_N"/>
</dbReference>
<dbReference type="InterPro" id="IPR036915">
    <property type="entry name" value="Cyclin-like_sf"/>
</dbReference>
<organism evidence="3 4">
    <name type="scientific">Acanthamoeba castellanii (strain ATCC 30010 / Neff)</name>
    <dbReference type="NCBI Taxonomy" id="1257118"/>
    <lineage>
        <taxon>Eukaryota</taxon>
        <taxon>Amoebozoa</taxon>
        <taxon>Discosea</taxon>
        <taxon>Longamoebia</taxon>
        <taxon>Centramoebida</taxon>
        <taxon>Acanthamoebidae</taxon>
        <taxon>Acanthamoeba</taxon>
    </lineage>
</organism>
<dbReference type="Gene3D" id="1.10.472.10">
    <property type="entry name" value="Cyclin-like"/>
    <property type="match status" value="1"/>
</dbReference>
<accession>L8HBZ1</accession>
<evidence type="ECO:0000259" key="2">
    <source>
        <dbReference type="Pfam" id="PF00134"/>
    </source>
</evidence>
<proteinExistence type="predicted"/>
<dbReference type="EMBL" id="KB007870">
    <property type="protein sequence ID" value="ELR22762.1"/>
    <property type="molecule type" value="Genomic_DNA"/>
</dbReference>
<dbReference type="STRING" id="1257118.L8HBZ1"/>
<dbReference type="AlphaFoldDB" id="L8HBZ1"/>
<dbReference type="RefSeq" id="XP_004351539.1">
    <property type="nucleotide sequence ID" value="XM_004351487.1"/>
</dbReference>
<sequence length="298" mass="34303">MEPNKKEEPMFPARTPKQKKHHGAVIGDRPLPPHMRKEAAATHKSNSTSSLYVDSTITSPDIDQVLYCMSTAVYYHIRAGHEAPQLKLIDIFSEEIYPIYLKDQREPNDTRAVPRLRVIFKFIDTIFKVQKLPSECAILALAYTERLIGLSGITLHASNWRRVVLSTIILASKVWEDLAVWNVDFVSIFKNLNIKDLGFLEKQLLKLLEYNVSVPSSLYAKYYFELRELAEKDSKNFPLTPLDKDRAEQLEERARAIDENWAQKKKRLSVPIRHSTGEIGHHKSPIVVLNLNKEKKDD</sequence>
<dbReference type="SUPFAM" id="SSF47954">
    <property type="entry name" value="Cyclin-like"/>
    <property type="match status" value="1"/>
</dbReference>
<dbReference type="FunFam" id="1.10.472.10:FF:000302">
    <property type="entry name" value="Predicted protein"/>
    <property type="match status" value="1"/>
</dbReference>
<protein>
    <submittedName>
        <fullName evidence="3">Cyclin, Nterminal domain containing protein</fullName>
    </submittedName>
</protein>
<dbReference type="KEGG" id="acan:ACA1_149300"/>
<keyword evidence="4" id="KW-1185">Reference proteome</keyword>
<dbReference type="GeneID" id="14923721"/>
<feature type="domain" description="Cyclin N-terminal" evidence="2">
    <location>
        <begin position="117"/>
        <end position="212"/>
    </location>
</feature>
<dbReference type="PANTHER" id="PTHR14248">
    <property type="entry name" value="CYCLIN Y, ISOFORM A"/>
    <property type="match status" value="1"/>
</dbReference>
<reference evidence="3 4" key="1">
    <citation type="journal article" date="2013" name="Genome Biol.">
        <title>Genome of Acanthamoeba castellanii highlights extensive lateral gene transfer and early evolution of tyrosine kinase signaling.</title>
        <authorList>
            <person name="Clarke M."/>
            <person name="Lohan A.J."/>
            <person name="Liu B."/>
            <person name="Lagkouvardos I."/>
            <person name="Roy S."/>
            <person name="Zafar N."/>
            <person name="Bertelli C."/>
            <person name="Schilde C."/>
            <person name="Kianianmomeni A."/>
            <person name="Burglin T.R."/>
            <person name="Frech C."/>
            <person name="Turcotte B."/>
            <person name="Kopec K.O."/>
            <person name="Synnott J.M."/>
            <person name="Choo C."/>
            <person name="Paponov I."/>
            <person name="Finkler A."/>
            <person name="Soon Heng Tan C."/>
            <person name="Hutchins A.P."/>
            <person name="Weinmeier T."/>
            <person name="Rattei T."/>
            <person name="Chu J.S."/>
            <person name="Gimenez G."/>
            <person name="Irimia M."/>
            <person name="Rigden D.J."/>
            <person name="Fitzpatrick D.A."/>
            <person name="Lorenzo-Morales J."/>
            <person name="Bateman A."/>
            <person name="Chiu C.H."/>
            <person name="Tang P."/>
            <person name="Hegemann P."/>
            <person name="Fromm H."/>
            <person name="Raoult D."/>
            <person name="Greub G."/>
            <person name="Miranda-Saavedra D."/>
            <person name="Chen N."/>
            <person name="Nash P."/>
            <person name="Ginger M.L."/>
            <person name="Horn M."/>
            <person name="Schaap P."/>
            <person name="Caler L."/>
            <person name="Loftus B."/>
        </authorList>
    </citation>
    <scope>NUCLEOTIDE SEQUENCE [LARGE SCALE GENOMIC DNA]</scope>
    <source>
        <strain evidence="3 4">Neff</strain>
    </source>
</reference>
<name>L8HBZ1_ACACF</name>